<reference evidence="1 2" key="1">
    <citation type="submission" date="2014-11" db="EMBL/GenBank/DDBJ databases">
        <authorList>
            <person name="Wibberg Daniel"/>
        </authorList>
    </citation>
    <scope>NUCLEOTIDE SEQUENCE [LARGE SCALE GENOMIC DNA]</scope>
    <source>
        <strain evidence="1">Rhizoctonia solani AG1-IB 7/3/14</strain>
    </source>
</reference>
<keyword evidence="2" id="KW-1185">Reference proteome</keyword>
<sequence length="314" mass="34888">MNVPSLPKTSLKLHTGSDSDDIPLPTIFTRRLEIIVPTHSAQEARLGAQVARYAIMSGVRLVDVLSSYTAEEARSITDMSMSARDEEGAWYFDGQLGSFVLKVPKERYRTLGIPGKEMDGAYIVKVDLKDRAGKLYSSVKEVLEKWDKKWDVWMVEGGNRTEWPRTSLQYAIKEIKPETVFLEDVLVPTGLPLEDEDEAWVELFEWIGMCTIGTSGSPRIASLNQVNPYISNYSAPEGSKTGSVTRFRWEGPLSHKFVRDTIQAAREGNATGLIAFSISAFDHVPYHSPNSRCKSCAGMFCSGVWALAENIPAA</sequence>
<accession>A0A0B7G0J3</accession>
<dbReference type="GO" id="GO:0001682">
    <property type="term" value="P:tRNA 5'-leader removal"/>
    <property type="evidence" value="ECO:0007669"/>
    <property type="project" value="InterPro"/>
</dbReference>
<dbReference type="GO" id="GO:0030681">
    <property type="term" value="C:multimeric ribonuclease P complex"/>
    <property type="evidence" value="ECO:0007669"/>
    <property type="project" value="TreeGrafter"/>
</dbReference>
<dbReference type="PANTHER" id="PTHR15396:SF1">
    <property type="entry name" value="RIBONUCLEASE P PROTEIN SUBUNIT P40"/>
    <property type="match status" value="1"/>
</dbReference>
<protein>
    <submittedName>
        <fullName evidence="1">Uncharacterized protein</fullName>
    </submittedName>
</protein>
<dbReference type="Proteomes" id="UP000059188">
    <property type="component" value="Unassembled WGS sequence"/>
</dbReference>
<dbReference type="GO" id="GO:0000172">
    <property type="term" value="C:ribonuclease MRP complex"/>
    <property type="evidence" value="ECO:0007669"/>
    <property type="project" value="TreeGrafter"/>
</dbReference>
<dbReference type="GO" id="GO:0004526">
    <property type="term" value="F:ribonuclease P activity"/>
    <property type="evidence" value="ECO:0007669"/>
    <property type="project" value="TreeGrafter"/>
</dbReference>
<evidence type="ECO:0000313" key="1">
    <source>
        <dbReference type="EMBL" id="CEL62008.1"/>
    </source>
</evidence>
<gene>
    <name evidence="1" type="ORF">RSOLAG1IB_04759</name>
</gene>
<dbReference type="GO" id="GO:0000171">
    <property type="term" value="F:ribonuclease MRP activity"/>
    <property type="evidence" value="ECO:0007669"/>
    <property type="project" value="TreeGrafter"/>
</dbReference>
<dbReference type="GO" id="GO:0000447">
    <property type="term" value="P:endonucleolytic cleavage in ITS1 to separate SSU-rRNA from 5.8S rRNA and LSU-rRNA from tricistronic rRNA transcript (SSU-rRNA, 5.8S rRNA, LSU-rRNA)"/>
    <property type="evidence" value="ECO:0007669"/>
    <property type="project" value="TreeGrafter"/>
</dbReference>
<name>A0A0B7G0J3_THACB</name>
<dbReference type="AlphaFoldDB" id="A0A0B7G0J3"/>
<dbReference type="EMBL" id="LN679105">
    <property type="protein sequence ID" value="CEL62008.1"/>
    <property type="molecule type" value="Genomic_DNA"/>
</dbReference>
<dbReference type="OrthoDB" id="63112at2759"/>
<evidence type="ECO:0000313" key="2">
    <source>
        <dbReference type="Proteomes" id="UP000059188"/>
    </source>
</evidence>
<dbReference type="InterPro" id="IPR013893">
    <property type="entry name" value="RNase_P_Rpp40"/>
</dbReference>
<dbReference type="STRING" id="1108050.A0A0B7G0J3"/>
<dbReference type="Pfam" id="PF08584">
    <property type="entry name" value="Ribonuc_P_40"/>
    <property type="match status" value="1"/>
</dbReference>
<proteinExistence type="predicted"/>
<dbReference type="PANTHER" id="PTHR15396">
    <property type="entry name" value="RIBONUCLEASE P PROTEIN SUBUNIT P40"/>
    <property type="match status" value="1"/>
</dbReference>
<organism evidence="1 2">
    <name type="scientific">Thanatephorus cucumeris (strain AG1-IB / isolate 7/3/14)</name>
    <name type="common">Lettuce bottom rot fungus</name>
    <name type="synonym">Rhizoctonia solani</name>
    <dbReference type="NCBI Taxonomy" id="1108050"/>
    <lineage>
        <taxon>Eukaryota</taxon>
        <taxon>Fungi</taxon>
        <taxon>Dikarya</taxon>
        <taxon>Basidiomycota</taxon>
        <taxon>Agaricomycotina</taxon>
        <taxon>Agaricomycetes</taxon>
        <taxon>Cantharellales</taxon>
        <taxon>Ceratobasidiaceae</taxon>
        <taxon>Rhizoctonia</taxon>
        <taxon>Rhizoctonia solani AG-1</taxon>
    </lineage>
</organism>